<feature type="non-terminal residue" evidence="1">
    <location>
        <position position="1"/>
    </location>
</feature>
<protein>
    <recommendedName>
        <fullName evidence="3">Ubiquitin-conjugating enzyme E2C-binding protein</fullName>
    </recommendedName>
</protein>
<dbReference type="AlphaFoldDB" id="S8DI23"/>
<gene>
    <name evidence="1" type="ORF">M569_12423</name>
</gene>
<dbReference type="GO" id="GO:0005829">
    <property type="term" value="C:cytosol"/>
    <property type="evidence" value="ECO:0007669"/>
    <property type="project" value="TreeGrafter"/>
</dbReference>
<proteinExistence type="predicted"/>
<dbReference type="PANTHER" id="PTHR31531">
    <property type="entry name" value="E3 UBIQUITIN-PROTEIN LIGASE E3D FAMILY MEMBER"/>
    <property type="match status" value="1"/>
</dbReference>
<dbReference type="GO" id="GO:0006513">
    <property type="term" value="P:protein monoubiquitination"/>
    <property type="evidence" value="ECO:0007669"/>
    <property type="project" value="TreeGrafter"/>
</dbReference>
<keyword evidence="2" id="KW-1185">Reference proteome</keyword>
<evidence type="ECO:0000313" key="1">
    <source>
        <dbReference type="EMBL" id="EPS62368.1"/>
    </source>
</evidence>
<dbReference type="Proteomes" id="UP000015453">
    <property type="component" value="Unassembled WGS sequence"/>
</dbReference>
<feature type="non-terminal residue" evidence="1">
    <location>
        <position position="500"/>
    </location>
</feature>
<evidence type="ECO:0000313" key="2">
    <source>
        <dbReference type="Proteomes" id="UP000015453"/>
    </source>
</evidence>
<evidence type="ECO:0008006" key="3">
    <source>
        <dbReference type="Google" id="ProtNLM"/>
    </source>
</evidence>
<dbReference type="GO" id="GO:0051865">
    <property type="term" value="P:protein autoubiquitination"/>
    <property type="evidence" value="ECO:0007669"/>
    <property type="project" value="TreeGrafter"/>
</dbReference>
<sequence length="500" mass="55863">WKFTWESQSHASVIRLLLFNSDVGLHSVVRDLEVILLLEESVLLVSFMENGTEKVTQLRVQIPRVLIDPDSPPHFNAFDDHIEVKLVLLLPVDHPLVSQVDSILNLEIDRFRPTADSDLKRLSCIEEVHFYCRHCSSKLTNGLRCFYEMPSANWRDVADNWFGNCCCSFGGASEKLVASYAKSHVFAPGVGFLSASSLLLCKSDLLGCKLRDVKVKPKKDSKELSCSRKISKDGDCLNRVDAESVSGTLSTEVICGSEDPLNGERDSECCNNLHCDFETVEALSNLQITGADDEKILENERVFLDGYLGDGFMLKSSAVSNEIQWSEYLCSQCSSLIGAYPCIDDNTPLDGGVRLFKYNISTCVPYGESEDVFRDYSLERAFASQLLESAEDELSYRTIVRDLKTKSSFLYIVLLNPNLRGCFGNLGAVGTHPKLVLNPVIKVLYAENDTELVWLLGKDGIDEIYMLSSPTRELVKFLNQSNFMYPSSYASLQGMLLSSM</sequence>
<dbReference type="GO" id="GO:0000209">
    <property type="term" value="P:protein polyubiquitination"/>
    <property type="evidence" value="ECO:0007669"/>
    <property type="project" value="TreeGrafter"/>
</dbReference>
<dbReference type="GO" id="GO:0005634">
    <property type="term" value="C:nucleus"/>
    <property type="evidence" value="ECO:0007669"/>
    <property type="project" value="TreeGrafter"/>
</dbReference>
<dbReference type="GO" id="GO:0030332">
    <property type="term" value="F:cyclin binding"/>
    <property type="evidence" value="ECO:0007669"/>
    <property type="project" value="TreeGrafter"/>
</dbReference>
<comment type="caution">
    <text evidence="1">The sequence shown here is derived from an EMBL/GenBank/DDBJ whole genome shotgun (WGS) entry which is preliminary data.</text>
</comment>
<reference evidence="1 2" key="1">
    <citation type="journal article" date="2013" name="BMC Genomics">
        <title>The miniature genome of a carnivorous plant Genlisea aurea contains a low number of genes and short non-coding sequences.</title>
        <authorList>
            <person name="Leushkin E.V."/>
            <person name="Sutormin R.A."/>
            <person name="Nabieva E.R."/>
            <person name="Penin A.A."/>
            <person name="Kondrashov A.S."/>
            <person name="Logacheva M.D."/>
        </authorList>
    </citation>
    <scope>NUCLEOTIDE SEQUENCE [LARGE SCALE GENOMIC DNA]</scope>
</reference>
<dbReference type="EMBL" id="AUSU01006191">
    <property type="protein sequence ID" value="EPS62368.1"/>
    <property type="molecule type" value="Genomic_DNA"/>
</dbReference>
<dbReference type="GO" id="GO:0061630">
    <property type="term" value="F:ubiquitin protein ligase activity"/>
    <property type="evidence" value="ECO:0007669"/>
    <property type="project" value="TreeGrafter"/>
</dbReference>
<dbReference type="InterPro" id="IPR019193">
    <property type="entry name" value="UBQ-conj_enz_E2-bd_prot"/>
</dbReference>
<organism evidence="1 2">
    <name type="scientific">Genlisea aurea</name>
    <dbReference type="NCBI Taxonomy" id="192259"/>
    <lineage>
        <taxon>Eukaryota</taxon>
        <taxon>Viridiplantae</taxon>
        <taxon>Streptophyta</taxon>
        <taxon>Embryophyta</taxon>
        <taxon>Tracheophyta</taxon>
        <taxon>Spermatophyta</taxon>
        <taxon>Magnoliopsida</taxon>
        <taxon>eudicotyledons</taxon>
        <taxon>Gunneridae</taxon>
        <taxon>Pentapetalae</taxon>
        <taxon>asterids</taxon>
        <taxon>lamiids</taxon>
        <taxon>Lamiales</taxon>
        <taxon>Lentibulariaceae</taxon>
        <taxon>Genlisea</taxon>
    </lineage>
</organism>
<name>S8DI23_9LAMI</name>
<dbReference type="PANTHER" id="PTHR31531:SF2">
    <property type="entry name" value="E3 UBIQUITIN-PROTEIN LIGASE E3D"/>
    <property type="match status" value="1"/>
</dbReference>
<dbReference type="OrthoDB" id="781818at2759"/>
<dbReference type="Pfam" id="PF09814">
    <property type="entry name" value="HECT_2"/>
    <property type="match status" value="2"/>
</dbReference>
<accession>S8DI23</accession>
<dbReference type="GO" id="GO:0031624">
    <property type="term" value="F:ubiquitin conjugating enzyme binding"/>
    <property type="evidence" value="ECO:0007669"/>
    <property type="project" value="TreeGrafter"/>
</dbReference>
<dbReference type="GO" id="GO:0000151">
    <property type="term" value="C:ubiquitin ligase complex"/>
    <property type="evidence" value="ECO:0007669"/>
    <property type="project" value="TreeGrafter"/>
</dbReference>
<dbReference type="GO" id="GO:0043161">
    <property type="term" value="P:proteasome-mediated ubiquitin-dependent protein catabolic process"/>
    <property type="evidence" value="ECO:0007669"/>
    <property type="project" value="TreeGrafter"/>
</dbReference>